<evidence type="ECO:0000313" key="2">
    <source>
        <dbReference type="Proteomes" id="UP000077667"/>
    </source>
</evidence>
<dbReference type="EMBL" id="CP015772">
    <property type="protein sequence ID" value="ANH80239.1"/>
    <property type="molecule type" value="Genomic_DNA"/>
</dbReference>
<dbReference type="Proteomes" id="UP000077667">
    <property type="component" value="Chromosome"/>
</dbReference>
<name>A0A1A9HZJ5_9BACT</name>
<organism evidence="1 2">
    <name type="scientific">Niabella ginsenosidivorans</name>
    <dbReference type="NCBI Taxonomy" id="1176587"/>
    <lineage>
        <taxon>Bacteria</taxon>
        <taxon>Pseudomonadati</taxon>
        <taxon>Bacteroidota</taxon>
        <taxon>Chitinophagia</taxon>
        <taxon>Chitinophagales</taxon>
        <taxon>Chitinophagaceae</taxon>
        <taxon>Niabella</taxon>
    </lineage>
</organism>
<dbReference type="KEGG" id="nia:A8C56_03900"/>
<dbReference type="AlphaFoldDB" id="A0A1A9HZJ5"/>
<protein>
    <submittedName>
        <fullName evidence="1">Uncharacterized protein</fullName>
    </submittedName>
</protein>
<proteinExistence type="predicted"/>
<dbReference type="RefSeq" id="WP_067752315.1">
    <property type="nucleotide sequence ID" value="NZ_CP015772.1"/>
</dbReference>
<reference evidence="1 2" key="1">
    <citation type="submission" date="2016-05" db="EMBL/GenBank/DDBJ databases">
        <title>Niabella ginsenosidivorans BS26 whole genome sequencing.</title>
        <authorList>
            <person name="Im W.T."/>
            <person name="Siddiqi M.Z."/>
        </authorList>
    </citation>
    <scope>NUCLEOTIDE SEQUENCE [LARGE SCALE GENOMIC DNA]</scope>
    <source>
        <strain evidence="1 2">BS26</strain>
    </source>
</reference>
<accession>A0A1A9HZJ5</accession>
<sequence length="202" mass="23094">MKNKTPKDPFETRCWSCESITDPYQVFAACFFYAPIGAFRKTIRQVLLSAASSKVYHKEDPAAALGMFKAVTSVLLAAHQLYRQKKTSGLQITPEQFMDRRLYARSNAPCAEWDYLPKALTAKEYQNPYAVFRRFFKDQPVEKWRQQVEQALEYALAVEADDSGPGLLRLYIYLVKLVEAAHLIDVREVLHIGGHLKPAQSM</sequence>
<evidence type="ECO:0000313" key="1">
    <source>
        <dbReference type="EMBL" id="ANH80239.1"/>
    </source>
</evidence>
<dbReference type="OrthoDB" id="663319at2"/>
<gene>
    <name evidence="1" type="ORF">A8C56_03900</name>
</gene>
<keyword evidence="2" id="KW-1185">Reference proteome</keyword>